<gene>
    <name evidence="3" type="ORF">g.18096</name>
</gene>
<dbReference type="InterPro" id="IPR042044">
    <property type="entry name" value="EXOC6PINT-1/Sec15/Tip20_C_dom2"/>
</dbReference>
<proteinExistence type="predicted"/>
<dbReference type="GO" id="GO:0090522">
    <property type="term" value="P:vesicle tethering involved in exocytosis"/>
    <property type="evidence" value="ECO:0007669"/>
    <property type="project" value="InterPro"/>
</dbReference>
<dbReference type="AlphaFoldDB" id="A0A1B6IZ11"/>
<dbReference type="Pfam" id="PF04091">
    <property type="entry name" value="Sec15_C"/>
    <property type="match status" value="1"/>
</dbReference>
<dbReference type="GO" id="GO:0006893">
    <property type="term" value="P:Golgi to plasma membrane transport"/>
    <property type="evidence" value="ECO:0007669"/>
    <property type="project" value="TreeGrafter"/>
</dbReference>
<feature type="domain" description="Exocyst complex subunit EXOC6/Sec15 C-terminal" evidence="2">
    <location>
        <begin position="1"/>
        <end position="92"/>
    </location>
</feature>
<dbReference type="GO" id="GO:0016020">
    <property type="term" value="C:membrane"/>
    <property type="evidence" value="ECO:0007669"/>
    <property type="project" value="TreeGrafter"/>
</dbReference>
<dbReference type="InterPro" id="IPR007225">
    <property type="entry name" value="EXOC6/Sec15"/>
</dbReference>
<protein>
    <recommendedName>
        <fullName evidence="2">Exocyst complex subunit EXOC6/Sec15 C-terminal domain-containing protein</fullName>
    </recommendedName>
</protein>
<dbReference type="InterPro" id="IPR046361">
    <property type="entry name" value="EXOC6/Sec15_C"/>
</dbReference>
<dbReference type="GO" id="GO:0000145">
    <property type="term" value="C:exocyst"/>
    <property type="evidence" value="ECO:0007669"/>
    <property type="project" value="TreeGrafter"/>
</dbReference>
<dbReference type="Gene3D" id="1.20.58.670">
    <property type="entry name" value="Dsl1p vesicle tethering complex, Tip20p subunit, domain D"/>
    <property type="match status" value="1"/>
</dbReference>
<evidence type="ECO:0000256" key="1">
    <source>
        <dbReference type="ARBA" id="ARBA00023054"/>
    </source>
</evidence>
<dbReference type="PANTHER" id="PTHR12702">
    <property type="entry name" value="SEC15"/>
    <property type="match status" value="1"/>
</dbReference>
<evidence type="ECO:0000259" key="2">
    <source>
        <dbReference type="Pfam" id="PF04091"/>
    </source>
</evidence>
<evidence type="ECO:0000313" key="3">
    <source>
        <dbReference type="EMBL" id="JAS92139.1"/>
    </source>
</evidence>
<dbReference type="GO" id="GO:0006886">
    <property type="term" value="P:intracellular protein transport"/>
    <property type="evidence" value="ECO:0007669"/>
    <property type="project" value="InterPro"/>
</dbReference>
<organism evidence="3">
    <name type="scientific">Homalodisca liturata</name>
    <dbReference type="NCBI Taxonomy" id="320908"/>
    <lineage>
        <taxon>Eukaryota</taxon>
        <taxon>Metazoa</taxon>
        <taxon>Ecdysozoa</taxon>
        <taxon>Arthropoda</taxon>
        <taxon>Hexapoda</taxon>
        <taxon>Insecta</taxon>
        <taxon>Pterygota</taxon>
        <taxon>Neoptera</taxon>
        <taxon>Paraneoptera</taxon>
        <taxon>Hemiptera</taxon>
        <taxon>Auchenorrhyncha</taxon>
        <taxon>Membracoidea</taxon>
        <taxon>Cicadellidae</taxon>
        <taxon>Cicadellinae</taxon>
        <taxon>Proconiini</taxon>
        <taxon>Homalodisca</taxon>
    </lineage>
</organism>
<dbReference type="EMBL" id="GECU01015567">
    <property type="protein sequence ID" value="JAS92139.1"/>
    <property type="molecule type" value="Transcribed_RNA"/>
</dbReference>
<dbReference type="PANTHER" id="PTHR12702:SF0">
    <property type="entry name" value="EXOCYST COMPLEX COMPONENT 6"/>
    <property type="match status" value="1"/>
</dbReference>
<name>A0A1B6IZ11_9HEMI</name>
<keyword evidence="1" id="KW-0175">Coiled coil</keyword>
<reference evidence="3" key="1">
    <citation type="submission" date="2015-11" db="EMBL/GenBank/DDBJ databases">
        <title>De novo transcriptome assembly of four potential Pierce s Disease insect vectors from Arizona vineyards.</title>
        <authorList>
            <person name="Tassone E.E."/>
        </authorList>
    </citation>
    <scope>NUCLEOTIDE SEQUENCE</scope>
</reference>
<sequence>MLDFLLNEDVKQISTGALQQINLDTIQCEQFAASEPVPGLEEGILLQYFAALRQLLDLLMSWDWPTYFHDYGQENSKYQLVNPNNAITILEKIREADKKTMFSVLKKSERDKKKLLDTVLRQLRQLAMTAQQQ</sequence>
<accession>A0A1B6IZ11</accession>